<dbReference type="PANTHER" id="PTHR47968">
    <property type="entry name" value="CENTROMERE PROTEIN E"/>
    <property type="match status" value="1"/>
</dbReference>
<dbReference type="InterPro" id="IPR019821">
    <property type="entry name" value="Kinesin_motor_CS"/>
</dbReference>
<dbReference type="GO" id="GO:0003777">
    <property type="term" value="F:microtubule motor activity"/>
    <property type="evidence" value="ECO:0007669"/>
    <property type="project" value="InterPro"/>
</dbReference>
<feature type="binding site" evidence="5">
    <location>
        <begin position="123"/>
        <end position="130"/>
    </location>
    <ligand>
        <name>ATP</name>
        <dbReference type="ChEBI" id="CHEBI:30616"/>
    </ligand>
</feature>
<name>A0A0N0RS29_9BASI</name>
<proteinExistence type="inferred from homology"/>
<feature type="compositionally biased region" description="Polar residues" evidence="7">
    <location>
        <begin position="742"/>
        <end position="767"/>
    </location>
</feature>
<dbReference type="PRINTS" id="PR00380">
    <property type="entry name" value="KINESINHEAVY"/>
</dbReference>
<feature type="region of interest" description="Disordered" evidence="7">
    <location>
        <begin position="400"/>
        <end position="446"/>
    </location>
</feature>
<dbReference type="PROSITE" id="PS50067">
    <property type="entry name" value="KINESIN_MOTOR_2"/>
    <property type="match status" value="1"/>
</dbReference>
<feature type="region of interest" description="Disordered" evidence="7">
    <location>
        <begin position="923"/>
        <end position="953"/>
    </location>
</feature>
<dbReference type="AlphaFoldDB" id="A0A0N0RS29"/>
<dbReference type="InterPro" id="IPR001752">
    <property type="entry name" value="Kinesin_motor_dom"/>
</dbReference>
<feature type="domain" description="Kinesin motor" evidence="8">
    <location>
        <begin position="16"/>
        <end position="368"/>
    </location>
</feature>
<dbReference type="STRING" id="77020.A0A0N0RS29"/>
<dbReference type="Gene3D" id="3.40.850.10">
    <property type="entry name" value="Kinesin motor domain"/>
    <property type="match status" value="1"/>
</dbReference>
<gene>
    <name evidence="9" type="ORF">Malapachy_0052</name>
</gene>
<comment type="caution">
    <text evidence="9">The sequence shown here is derived from an EMBL/GenBank/DDBJ whole genome shotgun (WGS) entry which is preliminary data.</text>
</comment>
<keyword evidence="2 5" id="KW-0067">ATP-binding</keyword>
<dbReference type="GO" id="GO:0007018">
    <property type="term" value="P:microtubule-based movement"/>
    <property type="evidence" value="ECO:0007669"/>
    <property type="project" value="InterPro"/>
</dbReference>
<keyword evidence="1 5" id="KW-0547">Nucleotide-binding</keyword>
<evidence type="ECO:0000256" key="2">
    <source>
        <dbReference type="ARBA" id="ARBA00022840"/>
    </source>
</evidence>
<dbReference type="SMART" id="SM00129">
    <property type="entry name" value="KISc"/>
    <property type="match status" value="1"/>
</dbReference>
<dbReference type="GO" id="GO:0008017">
    <property type="term" value="F:microtubule binding"/>
    <property type="evidence" value="ECO:0007669"/>
    <property type="project" value="InterPro"/>
</dbReference>
<feature type="region of interest" description="Disordered" evidence="7">
    <location>
        <begin position="723"/>
        <end position="782"/>
    </location>
</feature>
<evidence type="ECO:0000313" key="10">
    <source>
        <dbReference type="Proteomes" id="UP000037751"/>
    </source>
</evidence>
<feature type="compositionally biased region" description="Pro residues" evidence="7">
    <location>
        <begin position="931"/>
        <end position="942"/>
    </location>
</feature>
<dbReference type="Proteomes" id="UP000037751">
    <property type="component" value="Unassembled WGS sequence"/>
</dbReference>
<reference evidence="9 10" key="1">
    <citation type="submission" date="2015-07" db="EMBL/GenBank/DDBJ databases">
        <title>Draft Genome Sequence of Malassezia furfur CBS1878 and Malassezia pachydermatis CBS1879.</title>
        <authorList>
            <person name="Triana S."/>
            <person name="Ohm R."/>
            <person name="Gonzalez A."/>
            <person name="DeCock H."/>
            <person name="Restrepo S."/>
            <person name="Celis A."/>
        </authorList>
    </citation>
    <scope>NUCLEOTIDE SEQUENCE [LARGE SCALE GENOMIC DNA]</scope>
    <source>
        <strain evidence="9 10">CBS 1879</strain>
    </source>
</reference>
<keyword evidence="3 6" id="KW-0175">Coiled coil</keyword>
<evidence type="ECO:0000256" key="4">
    <source>
        <dbReference type="ARBA" id="ARBA00023175"/>
    </source>
</evidence>
<dbReference type="VEuPathDB" id="FungiDB:Malapachy_0052"/>
<keyword evidence="4 5" id="KW-0505">Motor protein</keyword>
<dbReference type="EMBL" id="LGAV01000006">
    <property type="protein sequence ID" value="KOS13553.1"/>
    <property type="molecule type" value="Genomic_DNA"/>
</dbReference>
<dbReference type="PANTHER" id="PTHR47968:SF75">
    <property type="entry name" value="CENTROMERE-ASSOCIATED PROTEIN E"/>
    <property type="match status" value="1"/>
</dbReference>
<dbReference type="InterPro" id="IPR027417">
    <property type="entry name" value="P-loop_NTPase"/>
</dbReference>
<feature type="compositionally biased region" description="Low complexity" evidence="7">
    <location>
        <begin position="52"/>
        <end position="68"/>
    </location>
</feature>
<feature type="compositionally biased region" description="Basic and acidic residues" evidence="7">
    <location>
        <begin position="429"/>
        <end position="446"/>
    </location>
</feature>
<keyword evidence="10" id="KW-1185">Reference proteome</keyword>
<dbReference type="GO" id="GO:0005524">
    <property type="term" value="F:ATP binding"/>
    <property type="evidence" value="ECO:0007669"/>
    <property type="project" value="UniProtKB-UniRule"/>
</dbReference>
<evidence type="ECO:0000256" key="7">
    <source>
        <dbReference type="SAM" id="MobiDB-lite"/>
    </source>
</evidence>
<dbReference type="SUPFAM" id="SSF52540">
    <property type="entry name" value="P-loop containing nucleoside triphosphate hydrolases"/>
    <property type="match status" value="1"/>
</dbReference>
<dbReference type="Pfam" id="PF00225">
    <property type="entry name" value="Kinesin"/>
    <property type="match status" value="1"/>
</dbReference>
<dbReference type="InterPro" id="IPR036961">
    <property type="entry name" value="Kinesin_motor_dom_sf"/>
</dbReference>
<feature type="coiled-coil region" evidence="6">
    <location>
        <begin position="513"/>
        <end position="572"/>
    </location>
</feature>
<organism evidence="9 10">
    <name type="scientific">Malassezia pachydermatis</name>
    <dbReference type="NCBI Taxonomy" id="77020"/>
    <lineage>
        <taxon>Eukaryota</taxon>
        <taxon>Fungi</taxon>
        <taxon>Dikarya</taxon>
        <taxon>Basidiomycota</taxon>
        <taxon>Ustilaginomycotina</taxon>
        <taxon>Malasseziomycetes</taxon>
        <taxon>Malasseziales</taxon>
        <taxon>Malasseziaceae</taxon>
        <taxon>Malassezia</taxon>
    </lineage>
</organism>
<accession>A0A0N0RS29</accession>
<feature type="region of interest" description="Disordered" evidence="7">
    <location>
        <begin position="826"/>
        <end position="853"/>
    </location>
</feature>
<evidence type="ECO:0000259" key="8">
    <source>
        <dbReference type="PROSITE" id="PS50067"/>
    </source>
</evidence>
<evidence type="ECO:0000313" key="9">
    <source>
        <dbReference type="EMBL" id="KOS13553.1"/>
    </source>
</evidence>
<evidence type="ECO:0000256" key="5">
    <source>
        <dbReference type="PROSITE-ProRule" id="PRU00283"/>
    </source>
</evidence>
<feature type="compositionally biased region" description="Low complexity" evidence="7">
    <location>
        <begin position="841"/>
        <end position="852"/>
    </location>
</feature>
<sequence>MADDVSATGSGGPRQNVAVCVRLRPLEGEDDAGLWKLDKEQKSMMPTEQHPSLARRLGASSASSSSMGGDEDDANMNGLSTYDFRFDTLVLGHESTSVLYDKNVYPIVRAAMEGYNGTVFAYGQTGSGKTYTMTGTKREPGVIPRAVKDVFSMIREEPTREYLLRVSYLEIYNETLRDLLINGQSHARPPRILEEKGRVVLSGMHEEIVTSPLEVMALLEKGQASRRVGATDWNTRSSRSHCVFQITIESREQEAVASGTASAVRVSQLNLIDLAGSERAASELARRKEGAFINKSLLTLGTVIAKLTEPSTAPDAHIPYRDSKLTRLLQTSLSGDARVAVICTVTSSKAQAQETLSTLKFGRRCKMVVTKAQRQTLVDDKALLEKYRQEIEALRLRLASASMSSSGEEEEEDQEITTPPRTPGPSDWEQERAAAAREVAEMEETRQDLRRQIDHLTRLILTSRSVAAMTPTRPVLELSNGESFASPVRRGPRMSDLPSRAWPLTTASEAETISELRQQLSDVQTEREAERHVHERTIQALEAEVQEWRDAAQMAQKQNRGTEKELVRLREEHATDEAHREFRELVSTRGNTPEPASPSKEAMHLQARIGALERALAEEKAMRDLTSLPERPRVSPMQARSGVAPPQVPLRSKSIDTGAVALAASASSAMVPGPSEASELQSLRAVVAQQQTHIHTLTACVENWEKRVRQQATMIEKLASLVAQSEEDEDMSGSDDAMTGPATPTETRSLASSQPSVRARGSTSGTSVEAKPRSRHSGILPSDIAKGYVQLGSLTSSATPPREGASDIVPSSTRVGDVAKAWEQSLSPARARPSLSKSRSVEGLVSMSSSSSLDKAHQLYEAAGNRSEQSLLLQDEDEEAEMPLPTSLSQQASPAKANTDAAPLVPEVHVPDAVRPQARTAITAPRALPSAPKPTQPLPTPPGGRTRTLPTPPSTNNVAALRASLLSAPSGGDAEKERTATRATNERTRTRMAVWDKPPSAPFMPDPSSKRAAQAAVAANAESHAKLQARLAAYHMATTQPAPPPPRSATARVLPLKPAASMMNMSTAERRAHDKALLRELNDLKAMPRVESSRVMYMPSPMSSDMTHERLSAAAYKTDASAYYI</sequence>
<dbReference type="RefSeq" id="XP_017991185.1">
    <property type="nucleotide sequence ID" value="XM_018134585.1"/>
</dbReference>
<evidence type="ECO:0000256" key="3">
    <source>
        <dbReference type="ARBA" id="ARBA00023054"/>
    </source>
</evidence>
<dbReference type="PROSITE" id="PS00411">
    <property type="entry name" value="KINESIN_MOTOR_1"/>
    <property type="match status" value="1"/>
</dbReference>
<comment type="similarity">
    <text evidence="5">Belongs to the TRAFAC class myosin-kinesin ATPase superfamily. Kinesin family.</text>
</comment>
<dbReference type="InterPro" id="IPR027640">
    <property type="entry name" value="Kinesin-like_fam"/>
</dbReference>
<dbReference type="OrthoDB" id="3176171at2759"/>
<feature type="region of interest" description="Disordered" evidence="7">
    <location>
        <begin position="42"/>
        <end position="74"/>
    </location>
</feature>
<evidence type="ECO:0000256" key="1">
    <source>
        <dbReference type="ARBA" id="ARBA00022741"/>
    </source>
</evidence>
<dbReference type="GeneID" id="28726460"/>
<protein>
    <submittedName>
        <fullName evidence="9">Centromeric protein e (Cenp-e protein)</fullName>
    </submittedName>
</protein>
<evidence type="ECO:0000256" key="6">
    <source>
        <dbReference type="SAM" id="Coils"/>
    </source>
</evidence>